<dbReference type="RefSeq" id="WP_115836253.1">
    <property type="nucleotide sequence ID" value="NZ_CP025086.1"/>
</dbReference>
<gene>
    <name evidence="1" type="ORF">DES32_1783</name>
</gene>
<keyword evidence="2" id="KW-1185">Reference proteome</keyword>
<protein>
    <submittedName>
        <fullName evidence="1">Uncharacterized protein</fullName>
    </submittedName>
</protein>
<evidence type="ECO:0000313" key="2">
    <source>
        <dbReference type="Proteomes" id="UP000256900"/>
    </source>
</evidence>
<name>A0A3D9YZJ9_9HYPH</name>
<comment type="caution">
    <text evidence="1">The sequence shown here is derived from an EMBL/GenBank/DDBJ whole genome shotgun (WGS) entry which is preliminary data.</text>
</comment>
<accession>A0A3D9YZJ9</accession>
<proteinExistence type="predicted"/>
<dbReference type="EMBL" id="QUMO01000002">
    <property type="protein sequence ID" value="REF88142.1"/>
    <property type="molecule type" value="Genomic_DNA"/>
</dbReference>
<dbReference type="Proteomes" id="UP000256900">
    <property type="component" value="Unassembled WGS sequence"/>
</dbReference>
<evidence type="ECO:0000313" key="1">
    <source>
        <dbReference type="EMBL" id="REF88142.1"/>
    </source>
</evidence>
<dbReference type="AlphaFoldDB" id="A0A3D9YZJ9"/>
<sequence>MGKSTVALILLTRVFGTCHDPCVVEYNRGGHVAWFEQAAHAARAAQVQVIINGFCGSSCMTLASEARPYVCITPRAIFAYHRTNYGDPIPLGRDLDHWIRVRGGYPPFRGVPGRMSYDAARAFWPTCGSRAPEGLNEQ</sequence>
<reference evidence="1 2" key="1">
    <citation type="submission" date="2018-08" db="EMBL/GenBank/DDBJ databases">
        <title>Genomic Encyclopedia of Type Strains, Phase IV (KMG-IV): sequencing the most valuable type-strain genomes for metagenomic binning, comparative biology and taxonomic classification.</title>
        <authorList>
            <person name="Goeker M."/>
        </authorList>
    </citation>
    <scope>NUCLEOTIDE SEQUENCE [LARGE SCALE GENOMIC DNA]</scope>
    <source>
        <strain evidence="1 2">BW863</strain>
    </source>
</reference>
<organism evidence="1 2">
    <name type="scientific">Methylovirgula ligni</name>
    <dbReference type="NCBI Taxonomy" id="569860"/>
    <lineage>
        <taxon>Bacteria</taxon>
        <taxon>Pseudomonadati</taxon>
        <taxon>Pseudomonadota</taxon>
        <taxon>Alphaproteobacteria</taxon>
        <taxon>Hyphomicrobiales</taxon>
        <taxon>Beijerinckiaceae</taxon>
        <taxon>Methylovirgula</taxon>
    </lineage>
</organism>